<keyword evidence="3" id="KW-1185">Reference proteome</keyword>
<feature type="region of interest" description="Disordered" evidence="1">
    <location>
        <begin position="1"/>
        <end position="43"/>
    </location>
</feature>
<feature type="region of interest" description="Disordered" evidence="1">
    <location>
        <begin position="204"/>
        <end position="227"/>
    </location>
</feature>
<sequence>MASSADARATSRGAGPDVATPSTGSSGALRPNPKGTPVDPAAAPGSMPFHDVCEYATARLAAGQYVELWYFTRAGVDYARAQTSATSGLPSARALRDEALRWDDVFFASGLLRARMLLAGWEPAAARMLAEMYRTLNCEHAHVGNEALLVRYAADVRREWHAAVGTPRAFNPAIINEQRMLHIATFHMLDAPLAQEQEDFTDAVAPLSGSGSQNSRERKRRRSDNRY</sequence>
<evidence type="ECO:0000256" key="1">
    <source>
        <dbReference type="SAM" id="MobiDB-lite"/>
    </source>
</evidence>
<reference evidence="2 3" key="1">
    <citation type="submission" date="2021-08" db="EMBL/GenBank/DDBJ databases">
        <title>Draft Genome Sequence of Phanerochaete sordida strain YK-624.</title>
        <authorList>
            <person name="Mori T."/>
            <person name="Dohra H."/>
            <person name="Suzuki T."/>
            <person name="Kawagishi H."/>
            <person name="Hirai H."/>
        </authorList>
    </citation>
    <scope>NUCLEOTIDE SEQUENCE [LARGE SCALE GENOMIC DNA]</scope>
    <source>
        <strain evidence="2 3">YK-624</strain>
    </source>
</reference>
<evidence type="ECO:0000313" key="3">
    <source>
        <dbReference type="Proteomes" id="UP000703269"/>
    </source>
</evidence>
<protein>
    <submittedName>
        <fullName evidence="2">Uncharacterized protein</fullName>
    </submittedName>
</protein>
<comment type="caution">
    <text evidence="2">The sequence shown here is derived from an EMBL/GenBank/DDBJ whole genome shotgun (WGS) entry which is preliminary data.</text>
</comment>
<accession>A0A9P3LKI2</accession>
<dbReference type="EMBL" id="BPQB01000076">
    <property type="protein sequence ID" value="GJE97719.1"/>
    <property type="molecule type" value="Genomic_DNA"/>
</dbReference>
<feature type="compositionally biased region" description="Basic residues" evidence="1">
    <location>
        <begin position="217"/>
        <end position="227"/>
    </location>
</feature>
<dbReference type="AlphaFoldDB" id="A0A9P3LKI2"/>
<organism evidence="2 3">
    <name type="scientific">Phanerochaete sordida</name>
    <dbReference type="NCBI Taxonomy" id="48140"/>
    <lineage>
        <taxon>Eukaryota</taxon>
        <taxon>Fungi</taxon>
        <taxon>Dikarya</taxon>
        <taxon>Basidiomycota</taxon>
        <taxon>Agaricomycotina</taxon>
        <taxon>Agaricomycetes</taxon>
        <taxon>Polyporales</taxon>
        <taxon>Phanerochaetaceae</taxon>
        <taxon>Phanerochaete</taxon>
    </lineage>
</organism>
<dbReference type="OrthoDB" id="2672960at2759"/>
<evidence type="ECO:0000313" key="2">
    <source>
        <dbReference type="EMBL" id="GJE97719.1"/>
    </source>
</evidence>
<proteinExistence type="predicted"/>
<dbReference type="Proteomes" id="UP000703269">
    <property type="component" value="Unassembled WGS sequence"/>
</dbReference>
<name>A0A9P3LKI2_9APHY</name>
<gene>
    <name evidence="2" type="ORF">PsYK624_139400</name>
</gene>